<gene>
    <name evidence="11" type="ORF">C2E25_00160</name>
</gene>
<evidence type="ECO:0000256" key="2">
    <source>
        <dbReference type="ARBA" id="ARBA00012438"/>
    </source>
</evidence>
<dbReference type="SMART" id="SM00388">
    <property type="entry name" value="HisKA"/>
    <property type="match status" value="1"/>
</dbReference>
<comment type="caution">
    <text evidence="11">The sequence shown here is derived from an EMBL/GenBank/DDBJ whole genome shotgun (WGS) entry which is preliminary data.</text>
</comment>
<organism evidence="11 12">
    <name type="scientific">Geothermobacter hydrogeniphilus</name>
    <dbReference type="NCBI Taxonomy" id="1969733"/>
    <lineage>
        <taxon>Bacteria</taxon>
        <taxon>Pseudomonadati</taxon>
        <taxon>Thermodesulfobacteriota</taxon>
        <taxon>Desulfuromonadia</taxon>
        <taxon>Desulfuromonadales</taxon>
        <taxon>Geothermobacteraceae</taxon>
        <taxon>Geothermobacter</taxon>
    </lineage>
</organism>
<evidence type="ECO:0000256" key="3">
    <source>
        <dbReference type="ARBA" id="ARBA00022553"/>
    </source>
</evidence>
<dbReference type="InterPro" id="IPR035965">
    <property type="entry name" value="PAS-like_dom_sf"/>
</dbReference>
<keyword evidence="9" id="KW-0175">Coiled coil</keyword>
<dbReference type="PANTHER" id="PTHR43065:SF10">
    <property type="entry name" value="PEROXIDE STRESS-ACTIVATED HISTIDINE KINASE MAK3"/>
    <property type="match status" value="1"/>
</dbReference>
<keyword evidence="8" id="KW-0902">Two-component regulatory system</keyword>
<dbReference type="Pfam" id="PF08448">
    <property type="entry name" value="PAS_4"/>
    <property type="match status" value="1"/>
</dbReference>
<dbReference type="InterPro" id="IPR036097">
    <property type="entry name" value="HisK_dim/P_sf"/>
</dbReference>
<dbReference type="Proteomes" id="UP000236340">
    <property type="component" value="Unassembled WGS sequence"/>
</dbReference>
<dbReference type="SUPFAM" id="SSF55785">
    <property type="entry name" value="PYP-like sensor domain (PAS domain)"/>
    <property type="match status" value="2"/>
</dbReference>
<dbReference type="Gene3D" id="3.30.565.10">
    <property type="entry name" value="Histidine kinase-like ATPase, C-terminal domain"/>
    <property type="match status" value="1"/>
</dbReference>
<dbReference type="GO" id="GO:0000155">
    <property type="term" value="F:phosphorelay sensor kinase activity"/>
    <property type="evidence" value="ECO:0007669"/>
    <property type="project" value="InterPro"/>
</dbReference>
<evidence type="ECO:0000259" key="10">
    <source>
        <dbReference type="PROSITE" id="PS50109"/>
    </source>
</evidence>
<dbReference type="AlphaFoldDB" id="A0A2K2HEM9"/>
<dbReference type="EC" id="2.7.13.3" evidence="2"/>
<dbReference type="Gene3D" id="3.30.450.20">
    <property type="entry name" value="PAS domain"/>
    <property type="match status" value="2"/>
</dbReference>
<evidence type="ECO:0000256" key="1">
    <source>
        <dbReference type="ARBA" id="ARBA00000085"/>
    </source>
</evidence>
<dbReference type="InterPro" id="IPR004358">
    <property type="entry name" value="Sig_transdc_His_kin-like_C"/>
</dbReference>
<dbReference type="InterPro" id="IPR013656">
    <property type="entry name" value="PAS_4"/>
</dbReference>
<keyword evidence="7" id="KW-0067">ATP-binding</keyword>
<dbReference type="GO" id="GO:0005524">
    <property type="term" value="F:ATP binding"/>
    <property type="evidence" value="ECO:0007669"/>
    <property type="project" value="UniProtKB-KW"/>
</dbReference>
<dbReference type="Pfam" id="PF00512">
    <property type="entry name" value="HisKA"/>
    <property type="match status" value="1"/>
</dbReference>
<dbReference type="PROSITE" id="PS50109">
    <property type="entry name" value="HIS_KIN"/>
    <property type="match status" value="1"/>
</dbReference>
<dbReference type="InterPro" id="IPR036890">
    <property type="entry name" value="HATPase_C_sf"/>
</dbReference>
<dbReference type="SMART" id="SM00387">
    <property type="entry name" value="HATPase_c"/>
    <property type="match status" value="1"/>
</dbReference>
<keyword evidence="4" id="KW-0808">Transferase</keyword>
<comment type="catalytic activity">
    <reaction evidence="1">
        <text>ATP + protein L-histidine = ADP + protein N-phospho-L-histidine.</text>
        <dbReference type="EC" id="2.7.13.3"/>
    </reaction>
</comment>
<evidence type="ECO:0000313" key="11">
    <source>
        <dbReference type="EMBL" id="PNU21681.1"/>
    </source>
</evidence>
<evidence type="ECO:0000256" key="9">
    <source>
        <dbReference type="SAM" id="Coils"/>
    </source>
</evidence>
<dbReference type="InterPro" id="IPR003594">
    <property type="entry name" value="HATPase_dom"/>
</dbReference>
<dbReference type="PANTHER" id="PTHR43065">
    <property type="entry name" value="SENSOR HISTIDINE KINASE"/>
    <property type="match status" value="1"/>
</dbReference>
<evidence type="ECO:0000313" key="12">
    <source>
        <dbReference type="Proteomes" id="UP000236340"/>
    </source>
</evidence>
<dbReference type="EMBL" id="PPFX01000001">
    <property type="protein sequence ID" value="PNU21681.1"/>
    <property type="molecule type" value="Genomic_DNA"/>
</dbReference>
<evidence type="ECO:0000256" key="7">
    <source>
        <dbReference type="ARBA" id="ARBA00022840"/>
    </source>
</evidence>
<dbReference type="SUPFAM" id="SSF47384">
    <property type="entry name" value="Homodimeric domain of signal transducing histidine kinase"/>
    <property type="match status" value="1"/>
</dbReference>
<evidence type="ECO:0000256" key="6">
    <source>
        <dbReference type="ARBA" id="ARBA00022777"/>
    </source>
</evidence>
<feature type="coiled-coil region" evidence="9">
    <location>
        <begin position="7"/>
        <end position="41"/>
    </location>
</feature>
<keyword evidence="6" id="KW-0418">Kinase</keyword>
<accession>A0A2K2HEM9</accession>
<dbReference type="SUPFAM" id="SSF55874">
    <property type="entry name" value="ATPase domain of HSP90 chaperone/DNA topoisomerase II/histidine kinase"/>
    <property type="match status" value="1"/>
</dbReference>
<dbReference type="Pfam" id="PF02518">
    <property type="entry name" value="HATPase_c"/>
    <property type="match status" value="1"/>
</dbReference>
<dbReference type="InterPro" id="IPR005467">
    <property type="entry name" value="His_kinase_dom"/>
</dbReference>
<dbReference type="PRINTS" id="PR00344">
    <property type="entry name" value="BCTRLSENSOR"/>
</dbReference>
<dbReference type="InterPro" id="IPR003661">
    <property type="entry name" value="HisK_dim/P_dom"/>
</dbReference>
<evidence type="ECO:0000256" key="8">
    <source>
        <dbReference type="ARBA" id="ARBA00023012"/>
    </source>
</evidence>
<evidence type="ECO:0000256" key="4">
    <source>
        <dbReference type="ARBA" id="ARBA00022679"/>
    </source>
</evidence>
<sequence length="538" mass="61377">MTVPSGEIMERKTKEELRAEIERLRTQLTVYEATLKNAATTDIHLPADLQPNHRRPHPCRKQLSLERDRFYKVLDQLPALVYLQAPDYSIPFANRTFIDNFGSYRGAPCYRIIHDRDTPCDDCSTFKVFDNGRARKWDLHDKDKDAFFEIHEIPFADSDGSPLVMVLGIDVTRRRKARLALQQSEEEKRLLTAQLEAVPDGLVLFDLDGKILWSNRHVMSLLQLDEPLQPGQVCHGAIYRHAVCTDCPVQPCIEEGVFQERELLDQDGRQLHFRCYPIRNDEGRVERVILNISDTSRNFNRRINHLRAGQLAAIGELSAGIAHEINNPLNGIINFAQILKDNPEVLRQHPEIPERMLSEGERIARIVSGLLGFSREPDDQLQLIDPRDLVRDVLLLVETQMRNEGIHVEIKTEPEAPLILAQPQKLEHVLFNLLSNARHALNARFPLPDKAKRIRVLIRRQRELLQFRIEDAGVGIAAENLPHLCSPFFTTKPEGEGTGLGLSICWQLVKEHGGQLRFDSSPGRGTRAIVDLPLQPPR</sequence>
<dbReference type="Gene3D" id="1.10.287.130">
    <property type="match status" value="1"/>
</dbReference>
<proteinExistence type="predicted"/>
<keyword evidence="5" id="KW-0547">Nucleotide-binding</keyword>
<dbReference type="CDD" id="cd00082">
    <property type="entry name" value="HisKA"/>
    <property type="match status" value="1"/>
</dbReference>
<reference evidence="11 12" key="1">
    <citation type="journal article" date="2018" name="Genome Announc.">
        <title>Genome Sequence of Geothermobacter sp. HR-1 Iron Reducer from the Loihi Seamount.</title>
        <authorList>
            <person name="Smith H."/>
            <person name="Abuyen K."/>
            <person name="Tremblay J."/>
            <person name="Savalia P."/>
            <person name="Perez-Rodriguez I."/>
            <person name="Emerson D."/>
            <person name="Tully B."/>
            <person name="Amend J."/>
        </authorList>
    </citation>
    <scope>NUCLEOTIDE SEQUENCE [LARGE SCALE GENOMIC DNA]</scope>
    <source>
        <strain evidence="11 12">HR-1</strain>
    </source>
</reference>
<feature type="domain" description="Histidine kinase" evidence="10">
    <location>
        <begin position="320"/>
        <end position="536"/>
    </location>
</feature>
<protein>
    <recommendedName>
        <fullName evidence="2">histidine kinase</fullName>
        <ecNumber evidence="2">2.7.13.3</ecNumber>
    </recommendedName>
</protein>
<keyword evidence="3" id="KW-0597">Phosphoprotein</keyword>
<evidence type="ECO:0000256" key="5">
    <source>
        <dbReference type="ARBA" id="ARBA00022741"/>
    </source>
</evidence>
<name>A0A2K2HEM9_9BACT</name>